<dbReference type="InterPro" id="IPR000600">
    <property type="entry name" value="ROK"/>
</dbReference>
<dbReference type="PANTHER" id="PTHR18964:SF174">
    <property type="entry name" value="D-ALLOSE KINASE-RELATED"/>
    <property type="match status" value="1"/>
</dbReference>
<accession>A0A972FE39</accession>
<dbReference type="PROSITE" id="PS01125">
    <property type="entry name" value="ROK"/>
    <property type="match status" value="1"/>
</dbReference>
<sequence>MHLGIDLGGSKIEIIAIDANGAEVWRKRIPAPRTDYGQSLDAIESLVRECESRIGPADSIGIGIPGSLSLTSGRVRNAYSTPLLGQRFAEDIETRLGRGVTIANDADCFALSEALDGAAAGAETVFGVILGTGVGGGFVVGGRLLRGANAIAGEWGHNPLPWPRPVELPGPPCSCGQPGHIESWLSGTGFAASYVRAGASALDAPQIIERMRAGDLIARSCFDDYIDRLARSLATIINTVDPHVIVLGGGMSNVPEIYPRVPLQWRPYVYSDDVKTRLMPAHHGDSSGVRGAAWIAL</sequence>
<dbReference type="EMBL" id="WTVM01000065">
    <property type="protein sequence ID" value="NMG03632.1"/>
    <property type="molecule type" value="Genomic_DNA"/>
</dbReference>
<reference evidence="1" key="1">
    <citation type="submission" date="2019-12" db="EMBL/GenBank/DDBJ databases">
        <title>Comparative genomics gives insights into the taxonomy of the Azoarcus-Aromatoleum group and reveals separate origins of nif in the plant-associated Azoarcus and non-plant-associated Aromatoleum sub-groups.</title>
        <authorList>
            <person name="Lafos M."/>
            <person name="Maluk M."/>
            <person name="Batista M."/>
            <person name="Junghare M."/>
            <person name="Carmona M."/>
            <person name="Faoro H."/>
            <person name="Cruz L.M."/>
            <person name="Battistoni F."/>
            <person name="De Souza E."/>
            <person name="Pedrosa F."/>
            <person name="Chen W.-M."/>
            <person name="Poole P.S."/>
            <person name="Dixon R.A."/>
            <person name="James E.K."/>
        </authorList>
    </citation>
    <scope>NUCLEOTIDE SEQUENCE</scope>
    <source>
        <strain evidence="1">NSC3</strain>
    </source>
</reference>
<dbReference type="Proteomes" id="UP000599523">
    <property type="component" value="Unassembled WGS sequence"/>
</dbReference>
<dbReference type="GO" id="GO:0004396">
    <property type="term" value="F:hexokinase activity"/>
    <property type="evidence" value="ECO:0007669"/>
    <property type="project" value="TreeGrafter"/>
</dbReference>
<dbReference type="SUPFAM" id="SSF53067">
    <property type="entry name" value="Actin-like ATPase domain"/>
    <property type="match status" value="1"/>
</dbReference>
<evidence type="ECO:0000313" key="2">
    <source>
        <dbReference type="Proteomes" id="UP000599523"/>
    </source>
</evidence>
<proteinExistence type="predicted"/>
<evidence type="ECO:0000313" key="1">
    <source>
        <dbReference type="EMBL" id="NMG03632.1"/>
    </source>
</evidence>
<dbReference type="PANTHER" id="PTHR18964">
    <property type="entry name" value="ROK (REPRESSOR, ORF, KINASE) FAMILY"/>
    <property type="match status" value="1"/>
</dbReference>
<dbReference type="Pfam" id="PF00480">
    <property type="entry name" value="ROK"/>
    <property type="match status" value="1"/>
</dbReference>
<dbReference type="CDD" id="cd24066">
    <property type="entry name" value="ASKHA_NBD_ROK_EcFRK-like"/>
    <property type="match status" value="1"/>
</dbReference>
<protein>
    <submittedName>
        <fullName evidence="1">ROK family protein</fullName>
    </submittedName>
</protein>
<dbReference type="InterPro" id="IPR049874">
    <property type="entry name" value="ROK_cs"/>
</dbReference>
<keyword evidence="2" id="KW-1185">Reference proteome</keyword>
<organism evidence="1 2">
    <name type="scientific">Azoarcus taiwanensis</name>
    <dbReference type="NCBI Taxonomy" id="666964"/>
    <lineage>
        <taxon>Bacteria</taxon>
        <taxon>Pseudomonadati</taxon>
        <taxon>Pseudomonadota</taxon>
        <taxon>Betaproteobacteria</taxon>
        <taxon>Rhodocyclales</taxon>
        <taxon>Zoogloeaceae</taxon>
        <taxon>Azoarcus</taxon>
    </lineage>
</organism>
<dbReference type="AlphaFoldDB" id="A0A972FE39"/>
<name>A0A972FE39_9RHOO</name>
<dbReference type="Gene3D" id="3.30.420.40">
    <property type="match status" value="2"/>
</dbReference>
<dbReference type="InterPro" id="IPR043129">
    <property type="entry name" value="ATPase_NBD"/>
</dbReference>
<gene>
    <name evidence="1" type="ORF">GPA21_11695</name>
</gene>
<comment type="caution">
    <text evidence="1">The sequence shown here is derived from an EMBL/GenBank/DDBJ whole genome shotgun (WGS) entry which is preliminary data.</text>
</comment>